<protein>
    <submittedName>
        <fullName evidence="3">Uncharacterized protein</fullName>
    </submittedName>
</protein>
<sequence>MPVDRDSPRAPARDCRPTPLTLRSFLLRRHGSSLCSTAAAPIFSPTLATNRAPRPRVPPTPRPPCADAARLRDYPPYCSGPATPPPLLASAIARRRCSGPAPPPPRLYSRCLPSGNKAAIRYTGNICLIAKKRITPIYLTEEVFEHYKRMRATDETFKNKSEQMSSNRKSEVGGSGTGISLHSARSISARHHGDILEKKLQCRPTLKEMFRRLHTHGHDGQSFVDLRSTKIDAELIRRLEEMSTQTPNTSINEDVVNLEVMPEVKGCVYGLGSEGYHCSISLGGASSSRGPVYGSHEFEELQRDHQRLQATLLKEQMERQEQMQRDKMERQEENREMQDRLAPMEALLMQHLGIRAYVTSTPWTPPLPVIKRSGPQSDNHPGHLTTRDSTFSVRAPALPPA</sequence>
<feature type="region of interest" description="Disordered" evidence="2">
    <location>
        <begin position="368"/>
        <end position="401"/>
    </location>
</feature>
<comment type="caution">
    <text evidence="3">The sequence shown here is derived from an EMBL/GenBank/DDBJ whole genome shotgun (WGS) entry which is preliminary data.</text>
</comment>
<reference evidence="3 4" key="1">
    <citation type="submission" date="2024-01" db="EMBL/GenBank/DDBJ databases">
        <title>Genome assemblies of Stephania.</title>
        <authorList>
            <person name="Yang L."/>
        </authorList>
    </citation>
    <scope>NUCLEOTIDE SEQUENCE [LARGE SCALE GENOMIC DNA]</scope>
    <source>
        <strain evidence="3">YNDBR</strain>
        <tissue evidence="3">Leaf</tissue>
    </source>
</reference>
<organism evidence="3 4">
    <name type="scientific">Stephania yunnanensis</name>
    <dbReference type="NCBI Taxonomy" id="152371"/>
    <lineage>
        <taxon>Eukaryota</taxon>
        <taxon>Viridiplantae</taxon>
        <taxon>Streptophyta</taxon>
        <taxon>Embryophyta</taxon>
        <taxon>Tracheophyta</taxon>
        <taxon>Spermatophyta</taxon>
        <taxon>Magnoliopsida</taxon>
        <taxon>Ranunculales</taxon>
        <taxon>Menispermaceae</taxon>
        <taxon>Menispermoideae</taxon>
        <taxon>Cissampelideae</taxon>
        <taxon>Stephania</taxon>
    </lineage>
</organism>
<keyword evidence="1" id="KW-0175">Coiled coil</keyword>
<name>A0AAP0F9B6_9MAGN</name>
<evidence type="ECO:0000256" key="1">
    <source>
        <dbReference type="SAM" id="Coils"/>
    </source>
</evidence>
<dbReference type="AlphaFoldDB" id="A0AAP0F9B6"/>
<accession>A0AAP0F9B6</accession>
<keyword evidence="4" id="KW-1185">Reference proteome</keyword>
<dbReference type="InterPro" id="IPR004252">
    <property type="entry name" value="Probable_transposase_24"/>
</dbReference>
<evidence type="ECO:0000313" key="4">
    <source>
        <dbReference type="Proteomes" id="UP001420932"/>
    </source>
</evidence>
<feature type="region of interest" description="Disordered" evidence="2">
    <location>
        <begin position="156"/>
        <end position="180"/>
    </location>
</feature>
<feature type="coiled-coil region" evidence="1">
    <location>
        <begin position="298"/>
        <end position="340"/>
    </location>
</feature>
<evidence type="ECO:0000256" key="2">
    <source>
        <dbReference type="SAM" id="MobiDB-lite"/>
    </source>
</evidence>
<dbReference type="Pfam" id="PF03004">
    <property type="entry name" value="Transposase_24"/>
    <property type="match status" value="1"/>
</dbReference>
<dbReference type="Proteomes" id="UP001420932">
    <property type="component" value="Unassembled WGS sequence"/>
</dbReference>
<gene>
    <name evidence="3" type="ORF">Syun_023612</name>
</gene>
<evidence type="ECO:0000313" key="3">
    <source>
        <dbReference type="EMBL" id="KAK9107601.1"/>
    </source>
</evidence>
<proteinExistence type="predicted"/>
<dbReference type="EMBL" id="JBBNAF010000010">
    <property type="protein sequence ID" value="KAK9107601.1"/>
    <property type="molecule type" value="Genomic_DNA"/>
</dbReference>